<dbReference type="EMBL" id="KB740715">
    <property type="protein sequence ID" value="ENN79388.1"/>
    <property type="molecule type" value="Genomic_DNA"/>
</dbReference>
<name>N6TMY2_DENPD</name>
<dbReference type="HOGENOM" id="CLU_3175923_0_0_1"/>
<gene>
    <name evidence="1" type="ORF">YQE_04160</name>
</gene>
<protein>
    <submittedName>
        <fullName evidence="1">Uncharacterized protein</fullName>
    </submittedName>
</protein>
<reference evidence="1" key="1">
    <citation type="journal article" date="2013" name="Genome Biol.">
        <title>Draft genome of the mountain pine beetle, Dendroctonus ponderosae Hopkins, a major forest pest.</title>
        <authorList>
            <person name="Keeling C.I."/>
            <person name="Yuen M.M."/>
            <person name="Liao N.Y."/>
            <person name="Docking T.R."/>
            <person name="Chan S.K."/>
            <person name="Taylor G.A."/>
            <person name="Palmquist D.L."/>
            <person name="Jackman S.D."/>
            <person name="Nguyen A."/>
            <person name="Li M."/>
            <person name="Henderson H."/>
            <person name="Janes J.K."/>
            <person name="Zhao Y."/>
            <person name="Pandoh P."/>
            <person name="Moore R."/>
            <person name="Sperling F.A."/>
            <person name="Huber D.P."/>
            <person name="Birol I."/>
            <person name="Jones S.J."/>
            <person name="Bohlmann J."/>
        </authorList>
    </citation>
    <scope>NUCLEOTIDE SEQUENCE</scope>
</reference>
<proteinExistence type="predicted"/>
<sequence>MAASEAKPLYSTCVAVLGFICFVVGATAVGIPMWGYFGTPGWDSILF</sequence>
<feature type="non-terminal residue" evidence="1">
    <location>
        <position position="1"/>
    </location>
</feature>
<accession>N6TMY2</accession>
<dbReference type="OrthoDB" id="6420920at2759"/>
<dbReference type="AlphaFoldDB" id="N6TMY2"/>
<organism evidence="1">
    <name type="scientific">Dendroctonus ponderosae</name>
    <name type="common">Mountain pine beetle</name>
    <dbReference type="NCBI Taxonomy" id="77166"/>
    <lineage>
        <taxon>Eukaryota</taxon>
        <taxon>Metazoa</taxon>
        <taxon>Ecdysozoa</taxon>
        <taxon>Arthropoda</taxon>
        <taxon>Hexapoda</taxon>
        <taxon>Insecta</taxon>
        <taxon>Pterygota</taxon>
        <taxon>Neoptera</taxon>
        <taxon>Endopterygota</taxon>
        <taxon>Coleoptera</taxon>
        <taxon>Polyphaga</taxon>
        <taxon>Cucujiformia</taxon>
        <taxon>Curculionidae</taxon>
        <taxon>Scolytinae</taxon>
        <taxon>Dendroctonus</taxon>
    </lineage>
</organism>
<evidence type="ECO:0000313" key="1">
    <source>
        <dbReference type="EMBL" id="ENN79388.1"/>
    </source>
</evidence>